<accession>A0A9P6JRA4</accession>
<feature type="compositionally biased region" description="Polar residues" evidence="1">
    <location>
        <begin position="511"/>
        <end position="531"/>
    </location>
</feature>
<organism evidence="2 3">
    <name type="scientific">Crepidotus variabilis</name>
    <dbReference type="NCBI Taxonomy" id="179855"/>
    <lineage>
        <taxon>Eukaryota</taxon>
        <taxon>Fungi</taxon>
        <taxon>Dikarya</taxon>
        <taxon>Basidiomycota</taxon>
        <taxon>Agaricomycotina</taxon>
        <taxon>Agaricomycetes</taxon>
        <taxon>Agaricomycetidae</taxon>
        <taxon>Agaricales</taxon>
        <taxon>Agaricineae</taxon>
        <taxon>Crepidotaceae</taxon>
        <taxon>Crepidotus</taxon>
    </lineage>
</organism>
<feature type="region of interest" description="Disordered" evidence="1">
    <location>
        <begin position="587"/>
        <end position="618"/>
    </location>
</feature>
<feature type="region of interest" description="Disordered" evidence="1">
    <location>
        <begin position="409"/>
        <end position="569"/>
    </location>
</feature>
<gene>
    <name evidence="2" type="ORF">CPB83DRAFT_926291</name>
</gene>
<dbReference type="EMBL" id="MU157845">
    <property type="protein sequence ID" value="KAF9529534.1"/>
    <property type="molecule type" value="Genomic_DNA"/>
</dbReference>
<feature type="compositionally biased region" description="Pro residues" evidence="1">
    <location>
        <begin position="434"/>
        <end position="443"/>
    </location>
</feature>
<comment type="caution">
    <text evidence="2">The sequence shown here is derived from an EMBL/GenBank/DDBJ whole genome shotgun (WGS) entry which is preliminary data.</text>
</comment>
<name>A0A9P6JRA4_9AGAR</name>
<feature type="region of interest" description="Disordered" evidence="1">
    <location>
        <begin position="726"/>
        <end position="789"/>
    </location>
</feature>
<reference evidence="2" key="1">
    <citation type="submission" date="2020-11" db="EMBL/GenBank/DDBJ databases">
        <authorList>
            <consortium name="DOE Joint Genome Institute"/>
            <person name="Ahrendt S."/>
            <person name="Riley R."/>
            <person name="Andreopoulos W."/>
            <person name="Labutti K."/>
            <person name="Pangilinan J."/>
            <person name="Ruiz-Duenas F.J."/>
            <person name="Barrasa J.M."/>
            <person name="Sanchez-Garcia M."/>
            <person name="Camarero S."/>
            <person name="Miyauchi S."/>
            <person name="Serrano A."/>
            <person name="Linde D."/>
            <person name="Babiker R."/>
            <person name="Drula E."/>
            <person name="Ayuso-Fernandez I."/>
            <person name="Pacheco R."/>
            <person name="Padilla G."/>
            <person name="Ferreira P."/>
            <person name="Barriuso J."/>
            <person name="Kellner H."/>
            <person name="Castanera R."/>
            <person name="Alfaro M."/>
            <person name="Ramirez L."/>
            <person name="Pisabarro A.G."/>
            <person name="Kuo A."/>
            <person name="Tritt A."/>
            <person name="Lipzen A."/>
            <person name="He G."/>
            <person name="Yan M."/>
            <person name="Ng V."/>
            <person name="Cullen D."/>
            <person name="Martin F."/>
            <person name="Rosso M.-N."/>
            <person name="Henrissat B."/>
            <person name="Hibbett D."/>
            <person name="Martinez A.T."/>
            <person name="Grigoriev I.V."/>
        </authorList>
    </citation>
    <scope>NUCLEOTIDE SEQUENCE</scope>
    <source>
        <strain evidence="2">CBS 506.95</strain>
    </source>
</reference>
<protein>
    <submittedName>
        <fullName evidence="2">Uncharacterized protein</fullName>
    </submittedName>
</protein>
<feature type="compositionally biased region" description="Low complexity" evidence="1">
    <location>
        <begin position="459"/>
        <end position="468"/>
    </location>
</feature>
<sequence length="789" mass="87604">MPADNSPTEIAVYSASEKQILFHYVEDFRNGNVAKRREILDLHVLPALKLLKKNPKKLEWRFYRTGVKQWFHNNGRRSSAWRGLSAPRKPPVTQVLYSLYREAVKAKAKELSGGAEPGTSAWLAQFQPACQQVLESLSPANLDKLEAARTEWVVKAYPMEEQLRMLRKHGKKHLRNFADQVFRVFGMRVCILEYHPSPDQEDGPAFWLDLHDFTGNFDTNIPKMSDWSPEIVSEIEAGWQKYVVYAQKMAQPNASPGSTVSDPDNNLTIAKKKSLAIVLEHDTAGWPTLPLPPAAPNHGLPAPEKLKDAQALLRAFVTAHYQKASGRNTVKVPWNRLAANNRGFFAMEYCPPGLTLGDPSDMGIDAIREFLRFWRDRARTHSADEIFRFQTVLGSADDDLVAAPYTAQVARAKRKPRGRSQSTAPSRFATPEPDVLPPLPVPPESLSTQFDKPIPTSNLPPLDDLYPMPDQPHGPDGRFFTPDPTNLTDLRLTSRNDNMWADYNSVPPNSPMSLSQWDPNTGSELSNNTLSGHEGTSLPFSPPATTGWFPRNAPTHPFATTSGPQLPLTENQIHGFIPLAGQIDPSQFTDLSVNQPSISTSGHNPGNRSPSRASNNVVNGWQTPTSTRSGISPTNPLRNVTTSSINSIQTHHGSPAKNIIMDNVFPSGMPVTRPINIPGSQPGSYTFTFTQQPYMPKPAPAPAIQTNQINQNQPPYVTLVNEPVNGQTAVTPRPRSKYTRREATPPQTPITGPRHRTRTTNAEGNEYEMPSQMGKSTTIRKSKKKKPKK</sequence>
<feature type="compositionally biased region" description="Polar residues" evidence="1">
    <location>
        <begin position="483"/>
        <end position="497"/>
    </location>
</feature>
<feature type="compositionally biased region" description="Polar residues" evidence="1">
    <location>
        <begin position="558"/>
        <end position="569"/>
    </location>
</feature>
<feature type="compositionally biased region" description="Basic residues" evidence="1">
    <location>
        <begin position="778"/>
        <end position="789"/>
    </location>
</feature>
<dbReference type="Proteomes" id="UP000807306">
    <property type="component" value="Unassembled WGS sequence"/>
</dbReference>
<evidence type="ECO:0000313" key="2">
    <source>
        <dbReference type="EMBL" id="KAF9529534.1"/>
    </source>
</evidence>
<evidence type="ECO:0000313" key="3">
    <source>
        <dbReference type="Proteomes" id="UP000807306"/>
    </source>
</evidence>
<dbReference type="AlphaFoldDB" id="A0A9P6JRA4"/>
<keyword evidence="3" id="KW-1185">Reference proteome</keyword>
<dbReference type="OrthoDB" id="3235041at2759"/>
<evidence type="ECO:0000256" key="1">
    <source>
        <dbReference type="SAM" id="MobiDB-lite"/>
    </source>
</evidence>
<proteinExistence type="predicted"/>